<dbReference type="SUPFAM" id="SSF48726">
    <property type="entry name" value="Immunoglobulin"/>
    <property type="match status" value="1"/>
</dbReference>
<evidence type="ECO:0000256" key="5">
    <source>
        <dbReference type="ARBA" id="ARBA00022692"/>
    </source>
</evidence>
<keyword evidence="17" id="KW-1185">Reference proteome</keyword>
<evidence type="ECO:0000256" key="11">
    <source>
        <dbReference type="ARBA" id="ARBA00023170"/>
    </source>
</evidence>
<dbReference type="Gene3D" id="2.60.40.10">
    <property type="entry name" value="Immunoglobulins"/>
    <property type="match status" value="1"/>
</dbReference>
<evidence type="ECO:0000256" key="14">
    <source>
        <dbReference type="ARBA" id="ARBA00032296"/>
    </source>
</evidence>
<dbReference type="InterPro" id="IPR013783">
    <property type="entry name" value="Ig-like_fold"/>
</dbReference>
<name>A0A8C4RSM4_ERPCA</name>
<dbReference type="GO" id="GO:0030101">
    <property type="term" value="P:natural killer cell activation"/>
    <property type="evidence" value="ECO:0007669"/>
    <property type="project" value="TreeGrafter"/>
</dbReference>
<evidence type="ECO:0000256" key="13">
    <source>
        <dbReference type="ARBA" id="ARBA00023319"/>
    </source>
</evidence>
<dbReference type="GO" id="GO:0005886">
    <property type="term" value="C:plasma membrane"/>
    <property type="evidence" value="ECO:0007669"/>
    <property type="project" value="UniProtKB-SubCell"/>
</dbReference>
<reference evidence="16" key="3">
    <citation type="submission" date="2025-09" db="UniProtKB">
        <authorList>
            <consortium name="Ensembl"/>
        </authorList>
    </citation>
    <scope>IDENTIFICATION</scope>
</reference>
<dbReference type="InterPro" id="IPR036179">
    <property type="entry name" value="Ig-like_dom_sf"/>
</dbReference>
<evidence type="ECO:0000259" key="15">
    <source>
        <dbReference type="PROSITE" id="PS50835"/>
    </source>
</evidence>
<keyword evidence="10" id="KW-1015">Disulfide bond</keyword>
<dbReference type="GO" id="GO:0045954">
    <property type="term" value="P:positive regulation of natural killer cell mediated cytotoxicity"/>
    <property type="evidence" value="ECO:0007669"/>
    <property type="project" value="InterPro"/>
</dbReference>
<keyword evidence="7" id="KW-0391">Immunity</keyword>
<keyword evidence="6" id="KW-0732">Signal</keyword>
<reference evidence="16" key="2">
    <citation type="submission" date="2025-08" db="UniProtKB">
        <authorList>
            <consortium name="Ensembl"/>
        </authorList>
    </citation>
    <scope>IDENTIFICATION</scope>
</reference>
<keyword evidence="8" id="KW-1133">Transmembrane helix</keyword>
<dbReference type="InterPro" id="IPR043226">
    <property type="entry name" value="NCR3"/>
</dbReference>
<dbReference type="InterPro" id="IPR013106">
    <property type="entry name" value="Ig_V-set"/>
</dbReference>
<evidence type="ECO:0000256" key="9">
    <source>
        <dbReference type="ARBA" id="ARBA00023136"/>
    </source>
</evidence>
<dbReference type="InterPro" id="IPR007110">
    <property type="entry name" value="Ig-like_dom"/>
</dbReference>
<evidence type="ECO:0000313" key="16">
    <source>
        <dbReference type="Ensembl" id="ENSECRP00000006250.1"/>
    </source>
</evidence>
<dbReference type="Proteomes" id="UP000694620">
    <property type="component" value="Chromosome 1"/>
</dbReference>
<evidence type="ECO:0000256" key="2">
    <source>
        <dbReference type="ARBA" id="ARBA00006531"/>
    </source>
</evidence>
<dbReference type="PROSITE" id="PS50835">
    <property type="entry name" value="IG_LIKE"/>
    <property type="match status" value="1"/>
</dbReference>
<evidence type="ECO:0000256" key="1">
    <source>
        <dbReference type="ARBA" id="ARBA00004251"/>
    </source>
</evidence>
<dbReference type="Ensembl" id="ENSECRT00000006350.1">
    <property type="protein sequence ID" value="ENSECRP00000006250.1"/>
    <property type="gene ID" value="ENSECRG00000004160.1"/>
</dbReference>
<evidence type="ECO:0000256" key="8">
    <source>
        <dbReference type="ARBA" id="ARBA00022989"/>
    </source>
</evidence>
<evidence type="ECO:0000256" key="12">
    <source>
        <dbReference type="ARBA" id="ARBA00023180"/>
    </source>
</evidence>
<evidence type="ECO:0000256" key="3">
    <source>
        <dbReference type="ARBA" id="ARBA00019135"/>
    </source>
</evidence>
<dbReference type="Pfam" id="PF07686">
    <property type="entry name" value="V-set"/>
    <property type="match status" value="1"/>
</dbReference>
<proteinExistence type="inferred from homology"/>
<dbReference type="GO" id="GO:0002429">
    <property type="term" value="P:immune response-activating cell surface receptor signaling pathway"/>
    <property type="evidence" value="ECO:0007669"/>
    <property type="project" value="InterPro"/>
</dbReference>
<dbReference type="SMART" id="SM00409">
    <property type="entry name" value="IG"/>
    <property type="match status" value="1"/>
</dbReference>
<comment type="similarity">
    <text evidence="2">Belongs to the natural cytotoxicity receptor (NCR) family.</text>
</comment>
<dbReference type="AlphaFoldDB" id="A0A8C4RSM4"/>
<dbReference type="PANTHER" id="PTHR47904:SF1">
    <property type="entry name" value="NATURAL CYTOTOXICITY TRIGGERING RECEPTOR 3"/>
    <property type="match status" value="1"/>
</dbReference>
<protein>
    <recommendedName>
        <fullName evidence="3">Natural cytotoxicity triggering receptor 3</fullName>
    </recommendedName>
    <alternativeName>
        <fullName evidence="14">Natural killer cell p30-related protein</fullName>
    </alternativeName>
</protein>
<keyword evidence="4" id="KW-1003">Cell membrane</keyword>
<evidence type="ECO:0000256" key="7">
    <source>
        <dbReference type="ARBA" id="ARBA00022859"/>
    </source>
</evidence>
<dbReference type="PANTHER" id="PTHR47904">
    <property type="entry name" value="NATURAL CYTOTOXICITY TRIGGERING RECEPTOR 3"/>
    <property type="match status" value="1"/>
</dbReference>
<evidence type="ECO:0000313" key="17">
    <source>
        <dbReference type="Proteomes" id="UP000694620"/>
    </source>
</evidence>
<accession>A0A8C4RSM4</accession>
<keyword evidence="12" id="KW-0325">Glycoprotein</keyword>
<keyword evidence="11" id="KW-0675">Receptor</keyword>
<sequence length="156" mass="17366">MRASSLLTAYLLSTQIFVEQDPVITVTKGGKAHLRCRFSTSGNSKVGTFTWYRNAPAPKGKEVNNDTHPTGIIKEETSFKDNDASIYILETLMQYAGTYYCEVDLVVKKATGNGTRLVVKMPENKPNSGELECICRYKKYSLTDILGKKIFRATAP</sequence>
<comment type="subcellular location">
    <subcellularLocation>
        <location evidence="1">Cell membrane</location>
        <topology evidence="1">Single-pass type I membrane protein</topology>
    </subcellularLocation>
</comment>
<reference evidence="16" key="1">
    <citation type="submission" date="2021-06" db="EMBL/GenBank/DDBJ databases">
        <authorList>
            <consortium name="Wellcome Sanger Institute Data Sharing"/>
        </authorList>
    </citation>
    <scope>NUCLEOTIDE SEQUENCE [LARGE SCALE GENOMIC DNA]</scope>
</reference>
<keyword evidence="9" id="KW-0472">Membrane</keyword>
<organism evidence="16 17">
    <name type="scientific">Erpetoichthys calabaricus</name>
    <name type="common">Rope fish</name>
    <name type="synonym">Calamoichthys calabaricus</name>
    <dbReference type="NCBI Taxonomy" id="27687"/>
    <lineage>
        <taxon>Eukaryota</taxon>
        <taxon>Metazoa</taxon>
        <taxon>Chordata</taxon>
        <taxon>Craniata</taxon>
        <taxon>Vertebrata</taxon>
        <taxon>Euteleostomi</taxon>
        <taxon>Actinopterygii</taxon>
        <taxon>Polypteriformes</taxon>
        <taxon>Polypteridae</taxon>
        <taxon>Erpetoichthys</taxon>
    </lineage>
</organism>
<feature type="domain" description="Ig-like" evidence="15">
    <location>
        <begin position="14"/>
        <end position="111"/>
    </location>
</feature>
<keyword evidence="5" id="KW-0812">Transmembrane</keyword>
<dbReference type="GeneTree" id="ENSGT00980000202095"/>
<keyword evidence="13" id="KW-0393">Immunoglobulin domain</keyword>
<evidence type="ECO:0000256" key="10">
    <source>
        <dbReference type="ARBA" id="ARBA00023157"/>
    </source>
</evidence>
<dbReference type="InterPro" id="IPR003599">
    <property type="entry name" value="Ig_sub"/>
</dbReference>
<evidence type="ECO:0000256" key="6">
    <source>
        <dbReference type="ARBA" id="ARBA00022729"/>
    </source>
</evidence>
<evidence type="ECO:0000256" key="4">
    <source>
        <dbReference type="ARBA" id="ARBA00022475"/>
    </source>
</evidence>